<dbReference type="SUPFAM" id="SSF46689">
    <property type="entry name" value="Homeodomain-like"/>
    <property type="match status" value="2"/>
</dbReference>
<evidence type="ECO:0000259" key="3">
    <source>
        <dbReference type="PROSITE" id="PS01124"/>
    </source>
</evidence>
<protein>
    <submittedName>
        <fullName evidence="4">AraC family transcriptional regulator</fullName>
    </submittedName>
</protein>
<keyword evidence="2" id="KW-0804">Transcription</keyword>
<dbReference type="SUPFAM" id="SSF52317">
    <property type="entry name" value="Class I glutamine amidotransferase-like"/>
    <property type="match status" value="1"/>
</dbReference>
<dbReference type="Gene3D" id="1.10.10.60">
    <property type="entry name" value="Homeodomain-like"/>
    <property type="match status" value="1"/>
</dbReference>
<dbReference type="PANTHER" id="PTHR43130">
    <property type="entry name" value="ARAC-FAMILY TRANSCRIPTIONAL REGULATOR"/>
    <property type="match status" value="1"/>
</dbReference>
<dbReference type="PANTHER" id="PTHR43130:SF3">
    <property type="entry name" value="HTH-TYPE TRANSCRIPTIONAL REGULATOR RV1931C"/>
    <property type="match status" value="1"/>
</dbReference>
<gene>
    <name evidence="4" type="ORF">AWB69_06817</name>
</gene>
<dbReference type="Proteomes" id="UP000054683">
    <property type="component" value="Unassembled WGS sequence"/>
</dbReference>
<organism evidence="4 5">
    <name type="scientific">Caballeronia udeis</name>
    <dbReference type="NCBI Taxonomy" id="1232866"/>
    <lineage>
        <taxon>Bacteria</taxon>
        <taxon>Pseudomonadati</taxon>
        <taxon>Pseudomonadota</taxon>
        <taxon>Betaproteobacteria</taxon>
        <taxon>Burkholderiales</taxon>
        <taxon>Burkholderiaceae</taxon>
        <taxon>Caballeronia</taxon>
    </lineage>
</organism>
<dbReference type="InterPro" id="IPR018060">
    <property type="entry name" value="HTH_AraC"/>
</dbReference>
<dbReference type="InterPro" id="IPR052158">
    <property type="entry name" value="INH-QAR"/>
</dbReference>
<evidence type="ECO:0000256" key="2">
    <source>
        <dbReference type="ARBA" id="ARBA00023163"/>
    </source>
</evidence>
<evidence type="ECO:0000313" key="4">
    <source>
        <dbReference type="EMBL" id="SAL61317.1"/>
    </source>
</evidence>
<dbReference type="InterPro" id="IPR002818">
    <property type="entry name" value="DJ-1/PfpI"/>
</dbReference>
<reference evidence="4 5" key="1">
    <citation type="submission" date="2016-01" db="EMBL/GenBank/DDBJ databases">
        <authorList>
            <person name="Oliw E.H."/>
        </authorList>
    </citation>
    <scope>NUCLEOTIDE SEQUENCE [LARGE SCALE GENOMIC DNA]</scope>
    <source>
        <strain evidence="4">LMG 27134</strain>
    </source>
</reference>
<evidence type="ECO:0000256" key="1">
    <source>
        <dbReference type="ARBA" id="ARBA00023015"/>
    </source>
</evidence>
<dbReference type="InterPro" id="IPR009057">
    <property type="entry name" value="Homeodomain-like_sf"/>
</dbReference>
<evidence type="ECO:0000313" key="5">
    <source>
        <dbReference type="Proteomes" id="UP000054683"/>
    </source>
</evidence>
<dbReference type="GO" id="GO:0003700">
    <property type="term" value="F:DNA-binding transcription factor activity"/>
    <property type="evidence" value="ECO:0007669"/>
    <property type="project" value="InterPro"/>
</dbReference>
<proteinExistence type="predicted"/>
<name>A0A158IXK0_9BURK</name>
<sequence length="331" mass="36392">MPKANSRRIVFTAYDRISLLDLAGPLEAFRIASTFGGSSPSGRLGTYECSVVSVRGGPVKTADGVALVTDSVRTLHRTQIDTLIVPGAFLVDDVTRDRDLVQWVRKKAPTCRRVCSVCIGSFLLAAAGVLDGRRAATHWMHAPLLAARHPQVAVEPDAIFVHDGKVWSSAGVTTGIDLALALIEEDAGRQVAMNVARMLVVYLKRAGGQSQYSALLAAQAQSESETFDPLDRWIAEHLKEDLRVDALAERVHMSPRNFARAYAKRRGRTPAKAVEAIRVEAARRRLEETGDRIESVAEDSGFNNEEQMRCSFIRILGIPPREYRKRFAATV</sequence>
<feature type="domain" description="HTH araC/xylS-type" evidence="3">
    <location>
        <begin position="228"/>
        <end position="326"/>
    </location>
</feature>
<dbReference type="OrthoDB" id="8543772at2"/>
<dbReference type="EMBL" id="FCOK02000064">
    <property type="protein sequence ID" value="SAL61317.1"/>
    <property type="molecule type" value="Genomic_DNA"/>
</dbReference>
<dbReference type="InterPro" id="IPR029062">
    <property type="entry name" value="Class_I_gatase-like"/>
</dbReference>
<accession>A0A158IXK0</accession>
<dbReference type="Pfam" id="PF12833">
    <property type="entry name" value="HTH_18"/>
    <property type="match status" value="1"/>
</dbReference>
<dbReference type="RefSeq" id="WP_062091050.1">
    <property type="nucleotide sequence ID" value="NZ_FCOK02000064.1"/>
</dbReference>
<dbReference type="CDD" id="cd03137">
    <property type="entry name" value="GATase1_AraC_1"/>
    <property type="match status" value="1"/>
</dbReference>
<dbReference type="PROSITE" id="PS01124">
    <property type="entry name" value="HTH_ARAC_FAMILY_2"/>
    <property type="match status" value="1"/>
</dbReference>
<dbReference type="AlphaFoldDB" id="A0A158IXK0"/>
<keyword evidence="1" id="KW-0805">Transcription regulation</keyword>
<dbReference type="GO" id="GO:0043565">
    <property type="term" value="F:sequence-specific DNA binding"/>
    <property type="evidence" value="ECO:0007669"/>
    <property type="project" value="InterPro"/>
</dbReference>
<dbReference type="Pfam" id="PF01965">
    <property type="entry name" value="DJ-1_PfpI"/>
    <property type="match status" value="1"/>
</dbReference>
<dbReference type="SMART" id="SM00342">
    <property type="entry name" value="HTH_ARAC"/>
    <property type="match status" value="1"/>
</dbReference>
<dbReference type="Gene3D" id="3.40.50.880">
    <property type="match status" value="1"/>
</dbReference>